<dbReference type="GO" id="GO:0005737">
    <property type="term" value="C:cytoplasm"/>
    <property type="evidence" value="ECO:0007669"/>
    <property type="project" value="TreeGrafter"/>
</dbReference>
<dbReference type="InterPro" id="IPR006076">
    <property type="entry name" value="FAD-dep_OxRdtase"/>
</dbReference>
<evidence type="ECO:0000256" key="2">
    <source>
        <dbReference type="ARBA" id="ARBA00039785"/>
    </source>
</evidence>
<evidence type="ECO:0000313" key="5">
    <source>
        <dbReference type="EMBL" id="KAJ8475587.1"/>
    </source>
</evidence>
<dbReference type="Proteomes" id="UP001222027">
    <property type="component" value="Unassembled WGS sequence"/>
</dbReference>
<dbReference type="PANTHER" id="PTHR13847">
    <property type="entry name" value="SARCOSINE DEHYDROGENASE-RELATED"/>
    <property type="match status" value="1"/>
</dbReference>
<keyword evidence="1" id="KW-0560">Oxidoreductase</keyword>
<dbReference type="AlphaFoldDB" id="A0AAV8QBM1"/>
<protein>
    <recommendedName>
        <fullName evidence="2">FAD-dependent oxidoreductase domain-containing protein 1</fullName>
    </recommendedName>
</protein>
<accession>A0AAV8QBM1</accession>
<dbReference type="PANTHER" id="PTHR13847:SF287">
    <property type="entry name" value="FAD-DEPENDENT OXIDOREDUCTASE DOMAIN-CONTAINING PROTEIN 1"/>
    <property type="match status" value="1"/>
</dbReference>
<dbReference type="SUPFAM" id="SSF51905">
    <property type="entry name" value="FAD/NAD(P)-binding domain"/>
    <property type="match status" value="1"/>
</dbReference>
<dbReference type="GO" id="GO:0016491">
    <property type="term" value="F:oxidoreductase activity"/>
    <property type="evidence" value="ECO:0007669"/>
    <property type="project" value="UniProtKB-KW"/>
</dbReference>
<comment type="caution">
    <text evidence="5">The sequence shown here is derived from an EMBL/GenBank/DDBJ whole genome shotgun (WGS) entry which is preliminary data.</text>
</comment>
<feature type="domain" description="FAD dependent oxidoreductase" evidence="4">
    <location>
        <begin position="64"/>
        <end position="457"/>
    </location>
</feature>
<dbReference type="EMBL" id="JAQQAF010000006">
    <property type="protein sequence ID" value="KAJ8475587.1"/>
    <property type="molecule type" value="Genomic_DNA"/>
</dbReference>
<dbReference type="SUPFAM" id="SSF54373">
    <property type="entry name" value="FAD-linked reductases, C-terminal domain"/>
    <property type="match status" value="1"/>
</dbReference>
<dbReference type="InterPro" id="IPR036188">
    <property type="entry name" value="FAD/NAD-bd_sf"/>
</dbReference>
<dbReference type="Pfam" id="PF01266">
    <property type="entry name" value="DAO"/>
    <property type="match status" value="1"/>
</dbReference>
<evidence type="ECO:0000256" key="3">
    <source>
        <dbReference type="ARBA" id="ARBA00046185"/>
    </source>
</evidence>
<dbReference type="Gene3D" id="3.30.9.10">
    <property type="entry name" value="D-Amino Acid Oxidase, subunit A, domain 2"/>
    <property type="match status" value="1"/>
</dbReference>
<name>A0AAV8QBM1_ENSVE</name>
<reference evidence="5 6" key="1">
    <citation type="submission" date="2022-12" db="EMBL/GenBank/DDBJ databases">
        <title>Chromosome-scale assembly of the Ensete ventricosum genome.</title>
        <authorList>
            <person name="Dussert Y."/>
            <person name="Stocks J."/>
            <person name="Wendawek A."/>
            <person name="Woldeyes F."/>
            <person name="Nichols R.A."/>
            <person name="Borrell J.S."/>
        </authorList>
    </citation>
    <scope>NUCLEOTIDE SEQUENCE [LARGE SCALE GENOMIC DNA]</scope>
    <source>
        <strain evidence="6">cv. Maze</strain>
        <tissue evidence="5">Seeds</tissue>
    </source>
</reference>
<sequence length="477" mass="51877">MESVSRPFPNPNLNIRTLSSSFPRGSFTVSRFPFDQWRNRPRLRAGRRPPVAAVAVANPRSDHDVVVIGAGIIGLAVARQLLLSSDLSVAVVDAAVPCSGATGAGQGYIWMAHKTPGSETWELATRSKQLWEELAESIRDQGKDPAEVLGWKKTGSLLVGRTLEESYMLEERVKLLNQAGLQAEYLPASSLHSEEPALQIGKEGGAALVPDDCQLDASQTVAFIEEGNRQFNSQGRYAEFYNDPALSLLRSSCTQMVEGVQTSKNNLYAKRAVVIAAGAWSGPLMKSLIVQPNLLPIPVKPRKGHLLLLENFKDLQLNHGVMEVGYIDHQVFPSSTRSFTPGAVEDDDTLSSISMTATLDVKRNLLLGSSRQFVGFSREMDESIVKRIWDRAGEFFPALKSLGNKIDKIRVGHRPYMPDGKPVIGPVPGLPNVLLAAGHEGSGLCLALGTAEMVADMILGNPKTIDHTPYSVEGRFC</sequence>
<organism evidence="5 6">
    <name type="scientific">Ensete ventricosum</name>
    <name type="common">Abyssinian banana</name>
    <name type="synonym">Musa ensete</name>
    <dbReference type="NCBI Taxonomy" id="4639"/>
    <lineage>
        <taxon>Eukaryota</taxon>
        <taxon>Viridiplantae</taxon>
        <taxon>Streptophyta</taxon>
        <taxon>Embryophyta</taxon>
        <taxon>Tracheophyta</taxon>
        <taxon>Spermatophyta</taxon>
        <taxon>Magnoliopsida</taxon>
        <taxon>Liliopsida</taxon>
        <taxon>Zingiberales</taxon>
        <taxon>Musaceae</taxon>
        <taxon>Ensete</taxon>
    </lineage>
</organism>
<dbReference type="Gene3D" id="3.50.50.60">
    <property type="entry name" value="FAD/NAD(P)-binding domain"/>
    <property type="match status" value="1"/>
</dbReference>
<evidence type="ECO:0000259" key="4">
    <source>
        <dbReference type="Pfam" id="PF01266"/>
    </source>
</evidence>
<comment type="function">
    <text evidence="3">Required for the assembly of the mitochondrial membrane respiratory chain NADH dehydrogenase (Complex I). Involved in mid-late stages of complex I assembly.</text>
</comment>
<keyword evidence="6" id="KW-1185">Reference proteome</keyword>
<evidence type="ECO:0000256" key="1">
    <source>
        <dbReference type="ARBA" id="ARBA00023002"/>
    </source>
</evidence>
<evidence type="ECO:0000313" key="6">
    <source>
        <dbReference type="Proteomes" id="UP001222027"/>
    </source>
</evidence>
<proteinExistence type="predicted"/>
<gene>
    <name evidence="5" type="ORF">OPV22_019314</name>
</gene>